<dbReference type="EnsemblMetazoa" id="ENSAATROPT005375">
    <property type="protein sequence ID" value="ENSAATROPP004970"/>
    <property type="gene ID" value="ENSAATROPG004325"/>
</dbReference>
<evidence type="ECO:0000313" key="2">
    <source>
        <dbReference type="Proteomes" id="UP000075880"/>
    </source>
</evidence>
<organism evidence="1 2">
    <name type="scientific">Anopheles atroparvus</name>
    <name type="common">European mosquito</name>
    <dbReference type="NCBI Taxonomy" id="41427"/>
    <lineage>
        <taxon>Eukaryota</taxon>
        <taxon>Metazoa</taxon>
        <taxon>Ecdysozoa</taxon>
        <taxon>Arthropoda</taxon>
        <taxon>Hexapoda</taxon>
        <taxon>Insecta</taxon>
        <taxon>Pterygota</taxon>
        <taxon>Neoptera</taxon>
        <taxon>Endopterygota</taxon>
        <taxon>Diptera</taxon>
        <taxon>Nematocera</taxon>
        <taxon>Culicoidea</taxon>
        <taxon>Culicidae</taxon>
        <taxon>Anophelinae</taxon>
        <taxon>Anopheles</taxon>
    </lineage>
</organism>
<keyword evidence="2" id="KW-1185">Reference proteome</keyword>
<sequence>SFKSQRLCKESSAPFGKHLTTTVDRVKVSSGIDQTCQTPVRCISAVHSAYQVTNDARPNHDSIAFSPPANLISKEETPLTRRSIVKSHR</sequence>
<protein>
    <submittedName>
        <fullName evidence="1">Uncharacterized protein</fullName>
    </submittedName>
</protein>
<reference evidence="1" key="1">
    <citation type="submission" date="2024-04" db="UniProtKB">
        <authorList>
            <consortium name="EnsemblMetazoa"/>
        </authorList>
    </citation>
    <scope>IDENTIFICATION</scope>
    <source>
        <strain evidence="1">EBRO</strain>
    </source>
</reference>
<accession>A0AAG5D278</accession>
<name>A0AAG5D278_ANOAO</name>
<dbReference type="Proteomes" id="UP000075880">
    <property type="component" value="Unassembled WGS sequence"/>
</dbReference>
<dbReference type="AlphaFoldDB" id="A0AAG5D278"/>
<proteinExistence type="predicted"/>
<evidence type="ECO:0000313" key="1">
    <source>
        <dbReference type="EnsemblMetazoa" id="ENSAATROPP004970"/>
    </source>
</evidence>